<feature type="transmembrane region" description="Helical" evidence="5">
    <location>
        <begin position="33"/>
        <end position="64"/>
    </location>
</feature>
<keyword evidence="4 5" id="KW-0472">Membrane</keyword>
<evidence type="ECO:0000256" key="5">
    <source>
        <dbReference type="SAM" id="Phobius"/>
    </source>
</evidence>
<organism evidence="7">
    <name type="scientific">freshwater metagenome</name>
    <dbReference type="NCBI Taxonomy" id="449393"/>
    <lineage>
        <taxon>unclassified sequences</taxon>
        <taxon>metagenomes</taxon>
        <taxon>ecological metagenomes</taxon>
    </lineage>
</organism>
<keyword evidence="3 5" id="KW-1133">Transmembrane helix</keyword>
<accession>A0A6J7J862</accession>
<dbReference type="SUPFAM" id="SSF141322">
    <property type="entry name" value="NfeD domain-like"/>
    <property type="match status" value="1"/>
</dbReference>
<dbReference type="InterPro" id="IPR052165">
    <property type="entry name" value="Membrane_assoc_protease"/>
</dbReference>
<feature type="domain" description="NfeD-like C-terminal" evidence="6">
    <location>
        <begin position="85"/>
        <end position="141"/>
    </location>
</feature>
<evidence type="ECO:0000256" key="1">
    <source>
        <dbReference type="ARBA" id="ARBA00004141"/>
    </source>
</evidence>
<dbReference type="InterPro" id="IPR012340">
    <property type="entry name" value="NA-bd_OB-fold"/>
</dbReference>
<protein>
    <submittedName>
        <fullName evidence="7">Unannotated protein</fullName>
    </submittedName>
</protein>
<evidence type="ECO:0000256" key="3">
    <source>
        <dbReference type="ARBA" id="ARBA00022989"/>
    </source>
</evidence>
<gene>
    <name evidence="7" type="ORF">UFOPK3674_01706</name>
</gene>
<dbReference type="EMBL" id="CAFBMX010000009">
    <property type="protein sequence ID" value="CAB4939276.1"/>
    <property type="molecule type" value="Genomic_DNA"/>
</dbReference>
<evidence type="ECO:0000256" key="4">
    <source>
        <dbReference type="ARBA" id="ARBA00023136"/>
    </source>
</evidence>
<evidence type="ECO:0000313" key="7">
    <source>
        <dbReference type="EMBL" id="CAB4939276.1"/>
    </source>
</evidence>
<sequence>MDAWVLWLLATVVLAFGEIATTRLVLGPFALGAVIASFASLGGVGGSAIWILFIVVSLAALVLLRPVARRHLREHAPHRRGPRDVIGRPARVLERVANVEGTGIVELHGVVWNARALEAHEVYETGDEVEVVDVRGATALVAGC</sequence>
<dbReference type="AlphaFoldDB" id="A0A6J7J862"/>
<dbReference type="GO" id="GO:0005886">
    <property type="term" value="C:plasma membrane"/>
    <property type="evidence" value="ECO:0007669"/>
    <property type="project" value="TreeGrafter"/>
</dbReference>
<dbReference type="Pfam" id="PF01957">
    <property type="entry name" value="NfeD"/>
    <property type="match status" value="1"/>
</dbReference>
<evidence type="ECO:0000259" key="6">
    <source>
        <dbReference type="Pfam" id="PF01957"/>
    </source>
</evidence>
<proteinExistence type="predicted"/>
<dbReference type="PANTHER" id="PTHR33507">
    <property type="entry name" value="INNER MEMBRANE PROTEIN YBBJ"/>
    <property type="match status" value="1"/>
</dbReference>
<name>A0A6J7J862_9ZZZZ</name>
<comment type="subcellular location">
    <subcellularLocation>
        <location evidence="1">Membrane</location>
        <topology evidence="1">Multi-pass membrane protein</topology>
    </subcellularLocation>
</comment>
<dbReference type="InterPro" id="IPR002810">
    <property type="entry name" value="NfeD-like_C"/>
</dbReference>
<evidence type="ECO:0000256" key="2">
    <source>
        <dbReference type="ARBA" id="ARBA00022692"/>
    </source>
</evidence>
<keyword evidence="2 5" id="KW-0812">Transmembrane</keyword>
<dbReference type="PANTHER" id="PTHR33507:SF3">
    <property type="entry name" value="INNER MEMBRANE PROTEIN YBBJ"/>
    <property type="match status" value="1"/>
</dbReference>
<dbReference type="Gene3D" id="2.40.50.140">
    <property type="entry name" value="Nucleic acid-binding proteins"/>
    <property type="match status" value="1"/>
</dbReference>
<reference evidence="7" key="1">
    <citation type="submission" date="2020-05" db="EMBL/GenBank/DDBJ databases">
        <authorList>
            <person name="Chiriac C."/>
            <person name="Salcher M."/>
            <person name="Ghai R."/>
            <person name="Kavagutti S V."/>
        </authorList>
    </citation>
    <scope>NUCLEOTIDE SEQUENCE</scope>
</reference>